<dbReference type="GO" id="GO:0003677">
    <property type="term" value="F:DNA binding"/>
    <property type="evidence" value="ECO:0007669"/>
    <property type="project" value="InterPro"/>
</dbReference>
<dbReference type="InterPro" id="IPR047654">
    <property type="entry name" value="IS1634_transpos"/>
</dbReference>
<organism evidence="2 3">
    <name type="scientific">Methanospirillum stamsii</name>
    <dbReference type="NCBI Taxonomy" id="1277351"/>
    <lineage>
        <taxon>Archaea</taxon>
        <taxon>Methanobacteriati</taxon>
        <taxon>Methanobacteriota</taxon>
        <taxon>Stenosarchaea group</taxon>
        <taxon>Methanomicrobia</taxon>
        <taxon>Methanomicrobiales</taxon>
        <taxon>Methanospirillaceae</taxon>
        <taxon>Methanospirillum</taxon>
    </lineage>
</organism>
<dbReference type="PANTHER" id="PTHR34614">
    <property type="match status" value="1"/>
</dbReference>
<dbReference type="OrthoDB" id="117841at2157"/>
<dbReference type="Proteomes" id="UP000245934">
    <property type="component" value="Unassembled WGS sequence"/>
</dbReference>
<name>A0A2V2NHE8_9EURY</name>
<dbReference type="EMBL" id="QGMZ01000006">
    <property type="protein sequence ID" value="PWR75827.1"/>
    <property type="molecule type" value="Genomic_DNA"/>
</dbReference>
<evidence type="ECO:0000313" key="2">
    <source>
        <dbReference type="EMBL" id="PWR75827.1"/>
    </source>
</evidence>
<dbReference type="AlphaFoldDB" id="A0A2V2NHE8"/>
<dbReference type="RefSeq" id="WP_109939405.1">
    <property type="nucleotide sequence ID" value="NZ_QGMZ01000006.1"/>
</dbReference>
<feature type="domain" description="Transposase IS4-like" evidence="1">
    <location>
        <begin position="102"/>
        <end position="397"/>
    </location>
</feature>
<evidence type="ECO:0000259" key="1">
    <source>
        <dbReference type="Pfam" id="PF01609"/>
    </source>
</evidence>
<keyword evidence="3" id="KW-1185">Reference proteome</keyword>
<comment type="caution">
    <text evidence="2">The sequence shown here is derived from an EMBL/GenBank/DDBJ whole genome shotgun (WGS) entry which is preliminary data.</text>
</comment>
<gene>
    <name evidence="2" type="ORF">DLD82_01805</name>
</gene>
<sequence length="502" mass="57086">EDWVEKRQQILSDFFCHPISPKHFTDDRLARILDYFSNSERWNEFECQLNATIIRVYGVFSDLVRIDMTTANSDGIVTESGLLQFGHSKDDPTTPQIKIALSVLDPLGLPLTVSILPGNTADDPLYIPVMDSVIKNTNNQRLLFVGDCKMCALGTRLHAFLHQMDYLCPLSEVAHPTSEIIEAVHSFESSNGIMTPIKREYYTGDEAIIAEAFEKKVMRSAHKDGMHHSWEERIIYAKSFAHAEKQKAKLDSNLEKSLDEIFSMNERGRGKPVYRSRSEAEDKIQSVLKSNSILGVISYEIREELTKKTIRAYGNRPKRTEKKISVKVSANVNQEAYDAAIEILGWRAYITNRSEDLLSIEAVVLAYRDQYVVEHAFHRLKGKCLSLTPIHIQKDERIDGLVKLLTIPLRILVVIDKTLQDSIAQRGENLSGLFRYNPKKELVKPKAERIIEYFKGVFVSKVAMGNQYFTSIIGLEEKHMEILGLLNLSVDIFTAFGVIQDT</sequence>
<dbReference type="Pfam" id="PF01609">
    <property type="entry name" value="DDE_Tnp_1"/>
    <property type="match status" value="1"/>
</dbReference>
<accession>A0A2V2NHE8</accession>
<feature type="non-terminal residue" evidence="2">
    <location>
        <position position="1"/>
    </location>
</feature>
<protein>
    <submittedName>
        <fullName evidence="2">IS1634 family transposase</fullName>
    </submittedName>
</protein>
<proteinExistence type="predicted"/>
<dbReference type="GO" id="GO:0004803">
    <property type="term" value="F:transposase activity"/>
    <property type="evidence" value="ECO:0007669"/>
    <property type="project" value="InterPro"/>
</dbReference>
<dbReference type="NCBIfam" id="NF033559">
    <property type="entry name" value="transpos_IS1634"/>
    <property type="match status" value="1"/>
</dbReference>
<reference evidence="2 3" key="1">
    <citation type="submission" date="2018-05" db="EMBL/GenBank/DDBJ databases">
        <title>Draft genome of Methanospirillum stamsii Pt1.</title>
        <authorList>
            <person name="Dueholm M.S."/>
            <person name="Nielsen P.H."/>
            <person name="Bakmann L.F."/>
            <person name="Otzen D.E."/>
        </authorList>
    </citation>
    <scope>NUCLEOTIDE SEQUENCE [LARGE SCALE GENOMIC DNA]</scope>
    <source>
        <strain evidence="2 3">Pt1</strain>
    </source>
</reference>
<evidence type="ECO:0000313" key="3">
    <source>
        <dbReference type="Proteomes" id="UP000245934"/>
    </source>
</evidence>
<dbReference type="GO" id="GO:0006313">
    <property type="term" value="P:DNA transposition"/>
    <property type="evidence" value="ECO:0007669"/>
    <property type="project" value="InterPro"/>
</dbReference>
<dbReference type="PANTHER" id="PTHR34614:SF2">
    <property type="entry name" value="TRANSPOSASE IS4-LIKE DOMAIN-CONTAINING PROTEIN"/>
    <property type="match status" value="1"/>
</dbReference>
<dbReference type="InterPro" id="IPR002559">
    <property type="entry name" value="Transposase_11"/>
</dbReference>